<dbReference type="GO" id="GO:0005524">
    <property type="term" value="F:ATP binding"/>
    <property type="evidence" value="ECO:0007669"/>
    <property type="project" value="UniProtKB-UniRule"/>
</dbReference>
<dbReference type="PROSITE" id="PS50011">
    <property type="entry name" value="PROTEIN_KINASE_DOM"/>
    <property type="match status" value="1"/>
</dbReference>
<reference evidence="7 8" key="1">
    <citation type="submission" date="2014-04" db="EMBL/GenBank/DDBJ databases">
        <authorList>
            <consortium name="DOE Joint Genome Institute"/>
            <person name="Kuo A."/>
            <person name="Tarkka M."/>
            <person name="Buscot F."/>
            <person name="Kohler A."/>
            <person name="Nagy L.G."/>
            <person name="Floudas D."/>
            <person name="Copeland A."/>
            <person name="Barry K.W."/>
            <person name="Cichocki N."/>
            <person name="Veneault-Fourrey C."/>
            <person name="LaButti K."/>
            <person name="Lindquist E.A."/>
            <person name="Lipzen A."/>
            <person name="Lundell T."/>
            <person name="Morin E."/>
            <person name="Murat C."/>
            <person name="Sun H."/>
            <person name="Tunlid A."/>
            <person name="Henrissat B."/>
            <person name="Grigoriev I.V."/>
            <person name="Hibbett D.S."/>
            <person name="Martin F."/>
            <person name="Nordberg H.P."/>
            <person name="Cantor M.N."/>
            <person name="Hua S.X."/>
        </authorList>
    </citation>
    <scope>NUCLEOTIDE SEQUENCE [LARGE SCALE GENOMIC DNA]</scope>
    <source>
        <strain evidence="7 8">F 1598</strain>
    </source>
</reference>
<feature type="binding site" evidence="4">
    <location>
        <position position="40"/>
    </location>
    <ligand>
        <name>ATP</name>
        <dbReference type="ChEBI" id="CHEBI:30616"/>
    </ligand>
</feature>
<keyword evidence="2 4" id="KW-0547">Nucleotide-binding</keyword>
<keyword evidence="5" id="KW-0808">Transferase</keyword>
<proteinExistence type="inferred from homology"/>
<dbReference type="EMBL" id="KN833056">
    <property type="protein sequence ID" value="KIM74737.1"/>
    <property type="molecule type" value="Genomic_DNA"/>
</dbReference>
<keyword evidence="5" id="KW-0418">Kinase</keyword>
<dbReference type="InterPro" id="IPR017441">
    <property type="entry name" value="Protein_kinase_ATP_BS"/>
</dbReference>
<comment type="similarity">
    <text evidence="5">Belongs to the protein kinase superfamily.</text>
</comment>
<dbReference type="PROSITE" id="PS00107">
    <property type="entry name" value="PROTEIN_KINASE_ATP"/>
    <property type="match status" value="1"/>
</dbReference>
<evidence type="ECO:0000256" key="4">
    <source>
        <dbReference type="PROSITE-ProRule" id="PRU10141"/>
    </source>
</evidence>
<dbReference type="CDD" id="cd14016">
    <property type="entry name" value="STKc_CK1"/>
    <property type="match status" value="1"/>
</dbReference>
<dbReference type="InterPro" id="IPR050235">
    <property type="entry name" value="CK1_Ser-Thr_kinase"/>
</dbReference>
<name>A0A0C3BBP0_PILCF</name>
<feature type="domain" description="Protein kinase" evidence="6">
    <location>
        <begin position="11"/>
        <end position="290"/>
    </location>
</feature>
<dbReference type="InterPro" id="IPR000719">
    <property type="entry name" value="Prot_kinase_dom"/>
</dbReference>
<gene>
    <name evidence="7" type="ORF">PILCRDRAFT_14170</name>
</gene>
<dbReference type="STRING" id="765440.A0A0C3BBP0"/>
<evidence type="ECO:0000256" key="1">
    <source>
        <dbReference type="ARBA" id="ARBA00012513"/>
    </source>
</evidence>
<dbReference type="EC" id="2.7.11.1" evidence="1"/>
<evidence type="ECO:0000313" key="8">
    <source>
        <dbReference type="Proteomes" id="UP000054166"/>
    </source>
</evidence>
<evidence type="ECO:0000256" key="2">
    <source>
        <dbReference type="ARBA" id="ARBA00022741"/>
    </source>
</evidence>
<sequence>MLNVVRVGDKYRLKEQIGSGSFGIVYHGVNIVSKQDVAIKLEAVEVEHSQVEHEYQVYKNLAGGIGIPAVHWFGTECDYNVLVLERLGPSLEDLFNLCNRKFDLQTVLLLADQLISRIEHVHSCHLVHGDIKPANFLMGVGDHENQLYIIDFGLAKKYRDPKTHLHIPCKINCSLMGTTPYASINNHLGVEPSRRNDLESLAYVLLYFLCGSLPWHGVEPAMKKQQQDSTLKMKMSLPPHVLCSCPKEFSIFLSYSRALRFNDKPNYVYIRRLFRDLFIREGYQYGHPFTRCIMGNSPDNQSAVARAGNNGGQKVLQEDAMRHNSDRILRSRTRRRQPPAVPVLI</sequence>
<evidence type="ECO:0000313" key="7">
    <source>
        <dbReference type="EMBL" id="KIM74737.1"/>
    </source>
</evidence>
<dbReference type="AlphaFoldDB" id="A0A0C3BBP0"/>
<evidence type="ECO:0000256" key="3">
    <source>
        <dbReference type="ARBA" id="ARBA00022840"/>
    </source>
</evidence>
<reference evidence="8" key="2">
    <citation type="submission" date="2015-01" db="EMBL/GenBank/DDBJ databases">
        <title>Evolutionary Origins and Diversification of the Mycorrhizal Mutualists.</title>
        <authorList>
            <consortium name="DOE Joint Genome Institute"/>
            <consortium name="Mycorrhizal Genomics Consortium"/>
            <person name="Kohler A."/>
            <person name="Kuo A."/>
            <person name="Nagy L.G."/>
            <person name="Floudas D."/>
            <person name="Copeland A."/>
            <person name="Barry K.W."/>
            <person name="Cichocki N."/>
            <person name="Veneault-Fourrey C."/>
            <person name="LaButti K."/>
            <person name="Lindquist E.A."/>
            <person name="Lipzen A."/>
            <person name="Lundell T."/>
            <person name="Morin E."/>
            <person name="Murat C."/>
            <person name="Riley R."/>
            <person name="Ohm R."/>
            <person name="Sun H."/>
            <person name="Tunlid A."/>
            <person name="Henrissat B."/>
            <person name="Grigoriev I.V."/>
            <person name="Hibbett D.S."/>
            <person name="Martin F."/>
        </authorList>
    </citation>
    <scope>NUCLEOTIDE SEQUENCE [LARGE SCALE GENOMIC DNA]</scope>
    <source>
        <strain evidence="8">F 1598</strain>
    </source>
</reference>
<evidence type="ECO:0000259" key="6">
    <source>
        <dbReference type="PROSITE" id="PS50011"/>
    </source>
</evidence>
<dbReference type="InterPro" id="IPR008271">
    <property type="entry name" value="Ser/Thr_kinase_AS"/>
</dbReference>
<keyword evidence="3 4" id="KW-0067">ATP-binding</keyword>
<accession>A0A0C3BBP0</accession>
<dbReference type="Gene3D" id="1.10.510.10">
    <property type="entry name" value="Transferase(Phosphotransferase) domain 1"/>
    <property type="match status" value="1"/>
</dbReference>
<evidence type="ECO:0000256" key="5">
    <source>
        <dbReference type="RuleBase" id="RU000304"/>
    </source>
</evidence>
<dbReference type="SUPFAM" id="SSF56112">
    <property type="entry name" value="Protein kinase-like (PK-like)"/>
    <property type="match status" value="1"/>
</dbReference>
<dbReference type="HOGENOM" id="CLU_019279_2_7_1"/>
<keyword evidence="5" id="KW-0723">Serine/threonine-protein kinase</keyword>
<dbReference type="OrthoDB" id="5800476at2759"/>
<dbReference type="PANTHER" id="PTHR11909">
    <property type="entry name" value="CASEIN KINASE-RELATED"/>
    <property type="match status" value="1"/>
</dbReference>
<dbReference type="Proteomes" id="UP000054166">
    <property type="component" value="Unassembled WGS sequence"/>
</dbReference>
<organism evidence="7 8">
    <name type="scientific">Piloderma croceum (strain F 1598)</name>
    <dbReference type="NCBI Taxonomy" id="765440"/>
    <lineage>
        <taxon>Eukaryota</taxon>
        <taxon>Fungi</taxon>
        <taxon>Dikarya</taxon>
        <taxon>Basidiomycota</taxon>
        <taxon>Agaricomycotina</taxon>
        <taxon>Agaricomycetes</taxon>
        <taxon>Agaricomycetidae</taxon>
        <taxon>Atheliales</taxon>
        <taxon>Atheliaceae</taxon>
        <taxon>Piloderma</taxon>
    </lineage>
</organism>
<keyword evidence="8" id="KW-1185">Reference proteome</keyword>
<dbReference type="SMART" id="SM00220">
    <property type="entry name" value="S_TKc"/>
    <property type="match status" value="1"/>
</dbReference>
<dbReference type="PROSITE" id="PS00108">
    <property type="entry name" value="PROTEIN_KINASE_ST"/>
    <property type="match status" value="1"/>
</dbReference>
<protein>
    <recommendedName>
        <fullName evidence="1">non-specific serine/threonine protein kinase</fullName>
        <ecNumber evidence="1">2.7.11.1</ecNumber>
    </recommendedName>
</protein>
<dbReference type="InterPro" id="IPR011009">
    <property type="entry name" value="Kinase-like_dom_sf"/>
</dbReference>
<dbReference type="InParanoid" id="A0A0C3BBP0"/>
<dbReference type="Pfam" id="PF00069">
    <property type="entry name" value="Pkinase"/>
    <property type="match status" value="1"/>
</dbReference>
<dbReference type="GO" id="GO:0004674">
    <property type="term" value="F:protein serine/threonine kinase activity"/>
    <property type="evidence" value="ECO:0007669"/>
    <property type="project" value="UniProtKB-KW"/>
</dbReference>